<dbReference type="PROSITE" id="PS50048">
    <property type="entry name" value="ZN2_CY6_FUNGAL_2"/>
    <property type="match status" value="1"/>
</dbReference>
<evidence type="ECO:0000313" key="3">
    <source>
        <dbReference type="EMBL" id="EPQ50484.1"/>
    </source>
</evidence>
<dbReference type="EMBL" id="KB469315">
    <property type="protein sequence ID" value="EPQ50484.1"/>
    <property type="molecule type" value="Genomic_DNA"/>
</dbReference>
<dbReference type="GeneID" id="19304782"/>
<feature type="region of interest" description="Disordered" evidence="1">
    <location>
        <begin position="200"/>
        <end position="311"/>
    </location>
</feature>
<feature type="compositionally biased region" description="Basic residues" evidence="1">
    <location>
        <begin position="376"/>
        <end position="385"/>
    </location>
</feature>
<dbReference type="AlphaFoldDB" id="S7RDK1"/>
<organism evidence="3 4">
    <name type="scientific">Gloeophyllum trabeum (strain ATCC 11539 / FP-39264 / Madison 617)</name>
    <name type="common">Brown rot fungus</name>
    <dbReference type="NCBI Taxonomy" id="670483"/>
    <lineage>
        <taxon>Eukaryota</taxon>
        <taxon>Fungi</taxon>
        <taxon>Dikarya</taxon>
        <taxon>Basidiomycota</taxon>
        <taxon>Agaricomycotina</taxon>
        <taxon>Agaricomycetes</taxon>
        <taxon>Gloeophyllales</taxon>
        <taxon>Gloeophyllaceae</taxon>
        <taxon>Gloeophyllum</taxon>
    </lineage>
</organism>
<dbReference type="KEGG" id="gtr:GLOTRDRAFT_141479"/>
<dbReference type="HOGENOM" id="CLU_690888_0_0_1"/>
<dbReference type="InterPro" id="IPR036864">
    <property type="entry name" value="Zn2-C6_fun-type_DNA-bd_sf"/>
</dbReference>
<dbReference type="InterPro" id="IPR001138">
    <property type="entry name" value="Zn2Cys6_DnaBD"/>
</dbReference>
<dbReference type="Gene3D" id="4.10.240.10">
    <property type="entry name" value="Zn(2)-C6 fungal-type DNA-binding domain"/>
    <property type="match status" value="1"/>
</dbReference>
<accession>S7RDK1</accession>
<gene>
    <name evidence="3" type="ORF">GLOTRDRAFT_141479</name>
</gene>
<dbReference type="OrthoDB" id="39175at2759"/>
<dbReference type="PROSITE" id="PS00463">
    <property type="entry name" value="ZN2_CY6_FUNGAL_1"/>
    <property type="match status" value="1"/>
</dbReference>
<dbReference type="SUPFAM" id="SSF57701">
    <property type="entry name" value="Zn2/Cys6 DNA-binding domain"/>
    <property type="match status" value="1"/>
</dbReference>
<dbReference type="STRING" id="670483.S7RDK1"/>
<evidence type="ECO:0000259" key="2">
    <source>
        <dbReference type="PROSITE" id="PS50048"/>
    </source>
</evidence>
<feature type="domain" description="Zn(2)-C6 fungal-type" evidence="2">
    <location>
        <begin position="334"/>
        <end position="369"/>
    </location>
</feature>
<dbReference type="GO" id="GO:0008270">
    <property type="term" value="F:zinc ion binding"/>
    <property type="evidence" value="ECO:0007669"/>
    <property type="project" value="InterPro"/>
</dbReference>
<protein>
    <recommendedName>
        <fullName evidence="2">Zn(2)-C6 fungal-type domain-containing protein</fullName>
    </recommendedName>
</protein>
<dbReference type="Proteomes" id="UP000030669">
    <property type="component" value="Unassembled WGS sequence"/>
</dbReference>
<dbReference type="GO" id="GO:0000981">
    <property type="term" value="F:DNA-binding transcription factor activity, RNA polymerase II-specific"/>
    <property type="evidence" value="ECO:0007669"/>
    <property type="project" value="InterPro"/>
</dbReference>
<feature type="compositionally biased region" description="Low complexity" evidence="1">
    <location>
        <begin position="231"/>
        <end position="243"/>
    </location>
</feature>
<evidence type="ECO:0000313" key="4">
    <source>
        <dbReference type="Proteomes" id="UP000030669"/>
    </source>
</evidence>
<dbReference type="eggNOG" id="ENOG502SU9S">
    <property type="taxonomic scope" value="Eukaryota"/>
</dbReference>
<feature type="region of interest" description="Disordered" evidence="1">
    <location>
        <begin position="369"/>
        <end position="399"/>
    </location>
</feature>
<proteinExistence type="predicted"/>
<dbReference type="RefSeq" id="XP_007871021.1">
    <property type="nucleotide sequence ID" value="XM_007872830.1"/>
</dbReference>
<reference evidence="3 4" key="1">
    <citation type="journal article" date="2012" name="Science">
        <title>The Paleozoic origin of enzymatic lignin decomposition reconstructed from 31 fungal genomes.</title>
        <authorList>
            <person name="Floudas D."/>
            <person name="Binder M."/>
            <person name="Riley R."/>
            <person name="Barry K."/>
            <person name="Blanchette R.A."/>
            <person name="Henrissat B."/>
            <person name="Martinez A.T."/>
            <person name="Otillar R."/>
            <person name="Spatafora J.W."/>
            <person name="Yadav J.S."/>
            <person name="Aerts A."/>
            <person name="Benoit I."/>
            <person name="Boyd A."/>
            <person name="Carlson A."/>
            <person name="Copeland A."/>
            <person name="Coutinho P.M."/>
            <person name="de Vries R.P."/>
            <person name="Ferreira P."/>
            <person name="Findley K."/>
            <person name="Foster B."/>
            <person name="Gaskell J."/>
            <person name="Glotzer D."/>
            <person name="Gorecki P."/>
            <person name="Heitman J."/>
            <person name="Hesse C."/>
            <person name="Hori C."/>
            <person name="Igarashi K."/>
            <person name="Jurgens J.A."/>
            <person name="Kallen N."/>
            <person name="Kersten P."/>
            <person name="Kohler A."/>
            <person name="Kuees U."/>
            <person name="Kumar T.K.A."/>
            <person name="Kuo A."/>
            <person name="LaButti K."/>
            <person name="Larrondo L.F."/>
            <person name="Lindquist E."/>
            <person name="Ling A."/>
            <person name="Lombard V."/>
            <person name="Lucas S."/>
            <person name="Lundell T."/>
            <person name="Martin R."/>
            <person name="McLaughlin D.J."/>
            <person name="Morgenstern I."/>
            <person name="Morin E."/>
            <person name="Murat C."/>
            <person name="Nagy L.G."/>
            <person name="Nolan M."/>
            <person name="Ohm R.A."/>
            <person name="Patyshakuliyeva A."/>
            <person name="Rokas A."/>
            <person name="Ruiz-Duenas F.J."/>
            <person name="Sabat G."/>
            <person name="Salamov A."/>
            <person name="Samejima M."/>
            <person name="Schmutz J."/>
            <person name="Slot J.C."/>
            <person name="St John F."/>
            <person name="Stenlid J."/>
            <person name="Sun H."/>
            <person name="Sun S."/>
            <person name="Syed K."/>
            <person name="Tsang A."/>
            <person name="Wiebenga A."/>
            <person name="Young D."/>
            <person name="Pisabarro A."/>
            <person name="Eastwood D.C."/>
            <person name="Martin F."/>
            <person name="Cullen D."/>
            <person name="Grigoriev I.V."/>
            <person name="Hibbett D.S."/>
        </authorList>
    </citation>
    <scope>NUCLEOTIDE SEQUENCE [LARGE SCALE GENOMIC DNA]</scope>
    <source>
        <strain evidence="3 4">ATCC 11539</strain>
    </source>
</reference>
<keyword evidence="4" id="KW-1185">Reference proteome</keyword>
<sequence length="399" mass="43034">MEENPTGLLSHPEEFSPLYGSAGTAAHYAWIGYADGEIHALDGMEQVYSSAGVYHRPMSDPNSTICPGDINDYHVHQTHLQHSLPLVHHDDAVTSGPRPIINFGTTLRDALVESPPPTSPPFSKPYRVVTDPPAFRTAPTNISAGHSPSADRMWYIAGTEIAVTSQQAWSTLYGVTTNPHPSLYQSDSRVLDVQGAYNPVEALAPGSDPGQSSCEHPETMPAAEAGRTHPSLSATSCESSLSSITKVPQHPIGCLPDHHHDDDVAASPPPNQGGQGHSSDSCLSLVTKRSKSKSQKTIRPSPSPQSRGPGMLEQTFTLELNMPKKPAEKKPVMACLFCRERKIACGPPPEDSADRTCKQCKRRHLKCEYPTESHRGQRRGGRKKKNATDAPAGLTNPGT</sequence>
<dbReference type="CDD" id="cd00067">
    <property type="entry name" value="GAL4"/>
    <property type="match status" value="1"/>
</dbReference>
<evidence type="ECO:0000256" key="1">
    <source>
        <dbReference type="SAM" id="MobiDB-lite"/>
    </source>
</evidence>
<name>S7RDK1_GLOTA</name>